<reference evidence="1" key="1">
    <citation type="journal article" date="2022" name="bioRxiv">
        <title>Sequencing and chromosome-scale assembly of the giantPleurodeles waltlgenome.</title>
        <authorList>
            <person name="Brown T."/>
            <person name="Elewa A."/>
            <person name="Iarovenko S."/>
            <person name="Subramanian E."/>
            <person name="Araus A.J."/>
            <person name="Petzold A."/>
            <person name="Susuki M."/>
            <person name="Suzuki K.-i.T."/>
            <person name="Hayashi T."/>
            <person name="Toyoda A."/>
            <person name="Oliveira C."/>
            <person name="Osipova E."/>
            <person name="Leigh N.D."/>
            <person name="Simon A."/>
            <person name="Yun M.H."/>
        </authorList>
    </citation>
    <scope>NUCLEOTIDE SEQUENCE</scope>
    <source>
        <strain evidence="1">20211129_DDA</strain>
        <tissue evidence="1">Liver</tissue>
    </source>
</reference>
<dbReference type="AlphaFoldDB" id="A0AAV7QIG4"/>
<comment type="caution">
    <text evidence="1">The sequence shown here is derived from an EMBL/GenBank/DDBJ whole genome shotgun (WGS) entry which is preliminary data.</text>
</comment>
<dbReference type="Proteomes" id="UP001066276">
    <property type="component" value="Chromosome 6"/>
</dbReference>
<gene>
    <name evidence="1" type="ORF">NDU88_005489</name>
</gene>
<sequence>MSIFRWTAAEDVGVDLKRLPAYARLRIMGKRFDVAEDVLYIIRKFRDDWASKNPLLKDAIDIAKLWSNPNCVKEMGKVNDVGIVGDKSTTDIGAPTKAGSDVPQFKQQLKLCYRCSRKFTLQGIASA</sequence>
<proteinExistence type="predicted"/>
<keyword evidence="2" id="KW-1185">Reference proteome</keyword>
<dbReference type="EMBL" id="JANPWB010000010">
    <property type="protein sequence ID" value="KAJ1139112.1"/>
    <property type="molecule type" value="Genomic_DNA"/>
</dbReference>
<protein>
    <submittedName>
        <fullName evidence="1">Uncharacterized protein</fullName>
    </submittedName>
</protein>
<accession>A0AAV7QIG4</accession>
<evidence type="ECO:0000313" key="2">
    <source>
        <dbReference type="Proteomes" id="UP001066276"/>
    </source>
</evidence>
<organism evidence="1 2">
    <name type="scientific">Pleurodeles waltl</name>
    <name type="common">Iberian ribbed newt</name>
    <dbReference type="NCBI Taxonomy" id="8319"/>
    <lineage>
        <taxon>Eukaryota</taxon>
        <taxon>Metazoa</taxon>
        <taxon>Chordata</taxon>
        <taxon>Craniata</taxon>
        <taxon>Vertebrata</taxon>
        <taxon>Euteleostomi</taxon>
        <taxon>Amphibia</taxon>
        <taxon>Batrachia</taxon>
        <taxon>Caudata</taxon>
        <taxon>Salamandroidea</taxon>
        <taxon>Salamandridae</taxon>
        <taxon>Pleurodelinae</taxon>
        <taxon>Pleurodeles</taxon>
    </lineage>
</organism>
<evidence type="ECO:0000313" key="1">
    <source>
        <dbReference type="EMBL" id="KAJ1139112.1"/>
    </source>
</evidence>
<name>A0AAV7QIG4_PLEWA</name>